<reference evidence="3" key="1">
    <citation type="journal article" date="2021" name="Sci. Adv.">
        <title>The American lobster genome reveals insights on longevity, neural, and immune adaptations.</title>
        <authorList>
            <person name="Polinski J.M."/>
            <person name="Zimin A.V."/>
            <person name="Clark K.F."/>
            <person name="Kohn A.B."/>
            <person name="Sadowski N."/>
            <person name="Timp W."/>
            <person name="Ptitsyn A."/>
            <person name="Khanna P."/>
            <person name="Romanova D.Y."/>
            <person name="Williams P."/>
            <person name="Greenwood S.J."/>
            <person name="Moroz L.L."/>
            <person name="Walt D.R."/>
            <person name="Bodnar A.G."/>
        </authorList>
    </citation>
    <scope>NUCLEOTIDE SEQUENCE</scope>
    <source>
        <strain evidence="3">GMGI-L3</strain>
    </source>
</reference>
<evidence type="ECO:0000313" key="3">
    <source>
        <dbReference type="EMBL" id="KAG7159533.1"/>
    </source>
</evidence>
<feature type="compositionally biased region" description="Basic and acidic residues" evidence="1">
    <location>
        <begin position="11"/>
        <end position="21"/>
    </location>
</feature>
<keyword evidence="2" id="KW-0812">Transmembrane</keyword>
<protein>
    <submittedName>
        <fullName evidence="3">Uncharacterized protein</fullName>
    </submittedName>
</protein>
<feature type="transmembrane region" description="Helical" evidence="2">
    <location>
        <begin position="120"/>
        <end position="145"/>
    </location>
</feature>
<proteinExistence type="predicted"/>
<evidence type="ECO:0000256" key="1">
    <source>
        <dbReference type="SAM" id="MobiDB-lite"/>
    </source>
</evidence>
<keyword evidence="2" id="KW-0472">Membrane</keyword>
<evidence type="ECO:0000256" key="2">
    <source>
        <dbReference type="SAM" id="Phobius"/>
    </source>
</evidence>
<accession>A0A8J5MQ05</accession>
<evidence type="ECO:0000313" key="4">
    <source>
        <dbReference type="Proteomes" id="UP000747542"/>
    </source>
</evidence>
<dbReference type="EMBL" id="JAHLQT010033114">
    <property type="protein sequence ID" value="KAG7159533.1"/>
    <property type="molecule type" value="Genomic_DNA"/>
</dbReference>
<gene>
    <name evidence="3" type="ORF">Hamer_G004173</name>
</gene>
<keyword evidence="4" id="KW-1185">Reference proteome</keyword>
<feature type="region of interest" description="Disordered" evidence="1">
    <location>
        <begin position="1"/>
        <end position="24"/>
    </location>
</feature>
<dbReference type="Proteomes" id="UP000747542">
    <property type="component" value="Unassembled WGS sequence"/>
</dbReference>
<organism evidence="3 4">
    <name type="scientific">Homarus americanus</name>
    <name type="common">American lobster</name>
    <dbReference type="NCBI Taxonomy" id="6706"/>
    <lineage>
        <taxon>Eukaryota</taxon>
        <taxon>Metazoa</taxon>
        <taxon>Ecdysozoa</taxon>
        <taxon>Arthropoda</taxon>
        <taxon>Crustacea</taxon>
        <taxon>Multicrustacea</taxon>
        <taxon>Malacostraca</taxon>
        <taxon>Eumalacostraca</taxon>
        <taxon>Eucarida</taxon>
        <taxon>Decapoda</taxon>
        <taxon>Pleocyemata</taxon>
        <taxon>Astacidea</taxon>
        <taxon>Nephropoidea</taxon>
        <taxon>Nephropidae</taxon>
        <taxon>Homarus</taxon>
    </lineage>
</organism>
<name>A0A8J5MQ05_HOMAM</name>
<comment type="caution">
    <text evidence="3">The sequence shown here is derived from an EMBL/GenBank/DDBJ whole genome shotgun (WGS) entry which is preliminary data.</text>
</comment>
<keyword evidence="2" id="KW-1133">Transmembrane helix</keyword>
<dbReference type="AlphaFoldDB" id="A0A8J5MQ05"/>
<feature type="region of interest" description="Disordered" evidence="1">
    <location>
        <begin position="151"/>
        <end position="183"/>
    </location>
</feature>
<sequence length="244" mass="25940">MVPKAVSSKASLEKNPPDTHKSYSSLKSSLIHRVWSEGTLIDNVSSARPELTVGDLPPDKHFLLMLYAVTPHARSKPLRLHARTPPHPSIHLKEPSTIVPAQEDPLPIDDSLWGALDGTVGGLVGGLLGGMGVLLLLFTLAVVVVRLKHHQQGDGGVGEGGSPSTNTRPLHHDLHHSTSHSSLTLESRASVYCVGGSGEERGSDTPWQETSITPLVALTTPLTPLADPQVSTQVLEDTCTNDSV</sequence>